<evidence type="ECO:0000313" key="3">
    <source>
        <dbReference type="Proteomes" id="UP000288859"/>
    </source>
</evidence>
<dbReference type="EMBL" id="NAJM01000063">
    <property type="protein sequence ID" value="RVX66367.1"/>
    <property type="molecule type" value="Genomic_DNA"/>
</dbReference>
<evidence type="ECO:0000313" key="2">
    <source>
        <dbReference type="EMBL" id="RVX66367.1"/>
    </source>
</evidence>
<gene>
    <name evidence="2" type="ORF">B0A52_09975</name>
</gene>
<sequence length="130" mass="14311">MTVPAPVEKKSQVGYAVFFPEGVERLELSRQEPTMPSFNLSKTIADQIVHPVLAMASAQMEWECANGVDPVDNHASTDALTSVYDLFSLNQTWTTRLNGVVLDDIAVQPHQAPCTETEKSSLTINDHRPS</sequence>
<comment type="caution">
    <text evidence="2">The sequence shown here is derived from an EMBL/GenBank/DDBJ whole genome shotgun (WGS) entry which is preliminary data.</text>
</comment>
<dbReference type="AlphaFoldDB" id="A0A438MRS6"/>
<evidence type="ECO:0000256" key="1">
    <source>
        <dbReference type="SAM" id="MobiDB-lite"/>
    </source>
</evidence>
<reference evidence="2 3" key="1">
    <citation type="submission" date="2017-03" db="EMBL/GenBank/DDBJ databases">
        <title>Genomes of endolithic fungi from Antarctica.</title>
        <authorList>
            <person name="Coleine C."/>
            <person name="Masonjones S."/>
            <person name="Stajich J.E."/>
        </authorList>
    </citation>
    <scope>NUCLEOTIDE SEQUENCE [LARGE SCALE GENOMIC DNA]</scope>
    <source>
        <strain evidence="2 3">CCFEE 6314</strain>
    </source>
</reference>
<dbReference type="Proteomes" id="UP000288859">
    <property type="component" value="Unassembled WGS sequence"/>
</dbReference>
<protein>
    <submittedName>
        <fullName evidence="2">Uncharacterized protein</fullName>
    </submittedName>
</protein>
<name>A0A438MRS6_EXOME</name>
<accession>A0A438MRS6</accession>
<proteinExistence type="predicted"/>
<feature type="region of interest" description="Disordered" evidence="1">
    <location>
        <begin position="111"/>
        <end position="130"/>
    </location>
</feature>
<organism evidence="2 3">
    <name type="scientific">Exophiala mesophila</name>
    <name type="common">Black yeast-like fungus</name>
    <dbReference type="NCBI Taxonomy" id="212818"/>
    <lineage>
        <taxon>Eukaryota</taxon>
        <taxon>Fungi</taxon>
        <taxon>Dikarya</taxon>
        <taxon>Ascomycota</taxon>
        <taxon>Pezizomycotina</taxon>
        <taxon>Eurotiomycetes</taxon>
        <taxon>Chaetothyriomycetidae</taxon>
        <taxon>Chaetothyriales</taxon>
        <taxon>Herpotrichiellaceae</taxon>
        <taxon>Exophiala</taxon>
    </lineage>
</organism>